<feature type="chain" id="PRO_5001595222" description="Ig-like domain-containing protein" evidence="6">
    <location>
        <begin position="18"/>
        <end position="328"/>
    </location>
</feature>
<gene>
    <name evidence="8" type="ORF">GSONMT00016925001</name>
</gene>
<feature type="transmembrane region" description="Helical" evidence="5">
    <location>
        <begin position="214"/>
        <end position="238"/>
    </location>
</feature>
<dbReference type="PROSITE" id="PS50835">
    <property type="entry name" value="IG_LIKE"/>
    <property type="match status" value="1"/>
</dbReference>
<evidence type="ECO:0000256" key="2">
    <source>
        <dbReference type="ARBA" id="ARBA00022729"/>
    </source>
</evidence>
<dbReference type="InterPro" id="IPR036179">
    <property type="entry name" value="Ig-like_dom_sf"/>
</dbReference>
<name>A0A060WVP7_ONCMY</name>
<evidence type="ECO:0000259" key="7">
    <source>
        <dbReference type="PROSITE" id="PS50835"/>
    </source>
</evidence>
<dbReference type="PaxDb" id="8022-A0A060WVP7"/>
<organism evidence="8 9">
    <name type="scientific">Oncorhynchus mykiss</name>
    <name type="common">Rainbow trout</name>
    <name type="synonym">Salmo gairdneri</name>
    <dbReference type="NCBI Taxonomy" id="8022"/>
    <lineage>
        <taxon>Eukaryota</taxon>
        <taxon>Metazoa</taxon>
        <taxon>Chordata</taxon>
        <taxon>Craniata</taxon>
        <taxon>Vertebrata</taxon>
        <taxon>Euteleostomi</taxon>
        <taxon>Actinopterygii</taxon>
        <taxon>Neopterygii</taxon>
        <taxon>Teleostei</taxon>
        <taxon>Protacanthopterygii</taxon>
        <taxon>Salmoniformes</taxon>
        <taxon>Salmonidae</taxon>
        <taxon>Salmoninae</taxon>
        <taxon>Oncorhynchus</taxon>
    </lineage>
</organism>
<protein>
    <recommendedName>
        <fullName evidence="7">Ig-like domain-containing protein</fullName>
    </recommendedName>
</protein>
<evidence type="ECO:0000256" key="6">
    <source>
        <dbReference type="SAM" id="SignalP"/>
    </source>
</evidence>
<dbReference type="STRING" id="8022.A0A060WVP7"/>
<keyword evidence="3 5" id="KW-0472">Membrane</keyword>
<keyword evidence="4" id="KW-0325">Glycoprotein</keyword>
<evidence type="ECO:0000313" key="8">
    <source>
        <dbReference type="EMBL" id="CDQ71458.1"/>
    </source>
</evidence>
<dbReference type="GO" id="GO:0016020">
    <property type="term" value="C:membrane"/>
    <property type="evidence" value="ECO:0007669"/>
    <property type="project" value="UniProtKB-SubCell"/>
</dbReference>
<feature type="domain" description="Ig-like" evidence="7">
    <location>
        <begin position="129"/>
        <end position="205"/>
    </location>
</feature>
<dbReference type="Gene3D" id="2.60.40.10">
    <property type="entry name" value="Immunoglobulins"/>
    <property type="match status" value="2"/>
</dbReference>
<dbReference type="PANTHER" id="PTHR12080">
    <property type="entry name" value="SIGNALING LYMPHOCYTIC ACTIVATION MOLECULE"/>
    <property type="match status" value="1"/>
</dbReference>
<dbReference type="InterPro" id="IPR007110">
    <property type="entry name" value="Ig-like_dom"/>
</dbReference>
<feature type="signal peptide" evidence="6">
    <location>
        <begin position="1"/>
        <end position="17"/>
    </location>
</feature>
<dbReference type="SUPFAM" id="SSF48726">
    <property type="entry name" value="Immunoglobulin"/>
    <property type="match status" value="1"/>
</dbReference>
<evidence type="ECO:0000313" key="9">
    <source>
        <dbReference type="Proteomes" id="UP000193380"/>
    </source>
</evidence>
<dbReference type="PANTHER" id="PTHR12080:SF111">
    <property type="entry name" value="IMMUNOGLOBULIN V-SET DOMAIN-CONTAINING PROTEIN"/>
    <property type="match status" value="1"/>
</dbReference>
<keyword evidence="2 6" id="KW-0732">Signal</keyword>
<evidence type="ECO:0000256" key="1">
    <source>
        <dbReference type="ARBA" id="ARBA00004370"/>
    </source>
</evidence>
<keyword evidence="5" id="KW-1133">Transmembrane helix</keyword>
<evidence type="ECO:0000256" key="4">
    <source>
        <dbReference type="ARBA" id="ARBA00023180"/>
    </source>
</evidence>
<dbReference type="AlphaFoldDB" id="A0A060WVP7"/>
<reference evidence="8" key="2">
    <citation type="submission" date="2014-03" db="EMBL/GenBank/DDBJ databases">
        <authorList>
            <person name="Genoscope - CEA"/>
        </authorList>
    </citation>
    <scope>NUCLEOTIDE SEQUENCE</scope>
</reference>
<sequence>METVFGLLVILAGVSHGMESPCDAREDGAQCYGALGGTVYLRLITNASGHQVRFWKDPTGAKTEILTMRRNMSTTKGPINGRSEFIINKGIFRIDNTARNDSDKYCAETFNANGSLSGSRRLQLFIEAPVTQAKLSSKCLSHGEMRVSCSSEGDSPQYSWTLDGHPLNNNDNSFGEKTNSITLQKGLSGDLNCTIRNNISSVTVSRVILPCPDIIGMVAASLAGVVLVLVMMLAVYCVQKKNKPPKTSATDDSQDVEYADVRIQKKQMRQKEREALVELKDRQVKVAGGPQQTMEVEYGQIKTLEGPRRKVDTPEEEDCVYARVQKGQ</sequence>
<reference evidence="8" key="1">
    <citation type="journal article" date="2014" name="Nat. Commun.">
        <title>The rainbow trout genome provides novel insights into evolution after whole-genome duplication in vertebrates.</title>
        <authorList>
            <person name="Berthelot C."/>
            <person name="Brunet F."/>
            <person name="Chalopin D."/>
            <person name="Juanchich A."/>
            <person name="Bernard M."/>
            <person name="Noel B."/>
            <person name="Bento P."/>
            <person name="Da Silva C."/>
            <person name="Labadie K."/>
            <person name="Alberti A."/>
            <person name="Aury J.M."/>
            <person name="Louis A."/>
            <person name="Dehais P."/>
            <person name="Bardou P."/>
            <person name="Montfort J."/>
            <person name="Klopp C."/>
            <person name="Cabau C."/>
            <person name="Gaspin C."/>
            <person name="Thorgaard G.H."/>
            <person name="Boussaha M."/>
            <person name="Quillet E."/>
            <person name="Guyomard R."/>
            <person name="Galiana D."/>
            <person name="Bobe J."/>
            <person name="Volff J.N."/>
            <person name="Genet C."/>
            <person name="Wincker P."/>
            <person name="Jaillon O."/>
            <person name="Roest Crollius H."/>
            <person name="Guiguen Y."/>
        </authorList>
    </citation>
    <scope>NUCLEOTIDE SEQUENCE [LARGE SCALE GENOMIC DNA]</scope>
</reference>
<proteinExistence type="predicted"/>
<dbReference type="InterPro" id="IPR015631">
    <property type="entry name" value="CD2/SLAM_rcpt"/>
</dbReference>
<dbReference type="EMBL" id="FR904770">
    <property type="protein sequence ID" value="CDQ71458.1"/>
    <property type="molecule type" value="Genomic_DNA"/>
</dbReference>
<evidence type="ECO:0000256" key="5">
    <source>
        <dbReference type="SAM" id="Phobius"/>
    </source>
</evidence>
<accession>A0A060WVP7</accession>
<comment type="subcellular location">
    <subcellularLocation>
        <location evidence="1">Membrane</location>
    </subcellularLocation>
</comment>
<dbReference type="InterPro" id="IPR013783">
    <property type="entry name" value="Ig-like_fold"/>
</dbReference>
<dbReference type="Proteomes" id="UP000193380">
    <property type="component" value="Unassembled WGS sequence"/>
</dbReference>
<keyword evidence="5" id="KW-0812">Transmembrane</keyword>
<evidence type="ECO:0000256" key="3">
    <source>
        <dbReference type="ARBA" id="ARBA00023136"/>
    </source>
</evidence>